<reference evidence="4" key="2">
    <citation type="journal article" date="2014" name="Nat. Commun.">
        <title>The cavefish genome reveals candidate genes for eye loss.</title>
        <authorList>
            <person name="McGaugh S.E."/>
            <person name="Gross J.B."/>
            <person name="Aken B."/>
            <person name="Blin M."/>
            <person name="Borowsky R."/>
            <person name="Chalopin D."/>
            <person name="Hinaux H."/>
            <person name="Jeffery W.R."/>
            <person name="Keene A."/>
            <person name="Ma L."/>
            <person name="Minx P."/>
            <person name="Murphy D."/>
            <person name="O'Quin K.E."/>
            <person name="Retaux S."/>
            <person name="Rohner N."/>
            <person name="Searle S.M."/>
            <person name="Stahl B.A."/>
            <person name="Tabin C."/>
            <person name="Volff J.N."/>
            <person name="Yoshizawa M."/>
            <person name="Warren W.C."/>
        </authorList>
    </citation>
    <scope>NUCLEOTIDE SEQUENCE [LARGE SCALE GENOMIC DNA]</scope>
    <source>
        <strain evidence="4">female</strain>
    </source>
</reference>
<dbReference type="Proteomes" id="UP000018467">
    <property type="component" value="Unassembled WGS sequence"/>
</dbReference>
<dbReference type="InterPro" id="IPR008906">
    <property type="entry name" value="HATC_C_dom"/>
</dbReference>
<evidence type="ECO:0000313" key="3">
    <source>
        <dbReference type="Ensembl" id="ENSAMXP00000037517.1"/>
    </source>
</evidence>
<reference evidence="3" key="4">
    <citation type="submission" date="2025-09" db="UniProtKB">
        <authorList>
            <consortium name="Ensembl"/>
        </authorList>
    </citation>
    <scope>IDENTIFICATION</scope>
</reference>
<keyword evidence="4" id="KW-1185">Reference proteome</keyword>
<protein>
    <recommendedName>
        <fullName evidence="2">TTF-type domain-containing protein</fullName>
    </recommendedName>
</protein>
<dbReference type="InterPro" id="IPR012337">
    <property type="entry name" value="RNaseH-like_sf"/>
</dbReference>
<name>A0A3B1J5G5_ASTMX</name>
<dbReference type="SMART" id="SM00597">
    <property type="entry name" value="ZnF_TTF"/>
    <property type="match status" value="1"/>
</dbReference>
<organism evidence="3 4">
    <name type="scientific">Astyanax mexicanus</name>
    <name type="common">Blind cave fish</name>
    <name type="synonym">Astyanax fasciatus mexicanus</name>
    <dbReference type="NCBI Taxonomy" id="7994"/>
    <lineage>
        <taxon>Eukaryota</taxon>
        <taxon>Metazoa</taxon>
        <taxon>Chordata</taxon>
        <taxon>Craniata</taxon>
        <taxon>Vertebrata</taxon>
        <taxon>Euteleostomi</taxon>
        <taxon>Actinopterygii</taxon>
        <taxon>Neopterygii</taxon>
        <taxon>Teleostei</taxon>
        <taxon>Ostariophysi</taxon>
        <taxon>Characiformes</taxon>
        <taxon>Characoidei</taxon>
        <taxon>Acestrorhamphidae</taxon>
        <taxon>Acestrorhamphinae</taxon>
        <taxon>Astyanax</taxon>
    </lineage>
</organism>
<dbReference type="SUPFAM" id="SSF53098">
    <property type="entry name" value="Ribonuclease H-like"/>
    <property type="match status" value="1"/>
</dbReference>
<dbReference type="AlphaFoldDB" id="A0A3B1J5G5"/>
<dbReference type="InterPro" id="IPR006580">
    <property type="entry name" value="Znf_TTF"/>
</dbReference>
<proteinExistence type="predicted"/>
<dbReference type="InParanoid" id="A0A3B1J5G5"/>
<dbReference type="STRING" id="7994.ENSAMXP00000037517"/>
<dbReference type="PANTHER" id="PTHR45749:SF35">
    <property type="entry name" value="AC-LIKE TRANSPOSASE-RELATED"/>
    <property type="match status" value="1"/>
</dbReference>
<dbReference type="GeneTree" id="ENSGT00940000154356"/>
<evidence type="ECO:0000313" key="4">
    <source>
        <dbReference type="Proteomes" id="UP000018467"/>
    </source>
</evidence>
<reference evidence="3" key="3">
    <citation type="submission" date="2025-08" db="UniProtKB">
        <authorList>
            <consortium name="Ensembl"/>
        </authorList>
    </citation>
    <scope>IDENTIFICATION</scope>
</reference>
<dbReference type="GO" id="GO:0046983">
    <property type="term" value="F:protein dimerization activity"/>
    <property type="evidence" value="ECO:0007669"/>
    <property type="project" value="InterPro"/>
</dbReference>
<sequence>STMKRRFESGAEKKKKKKQKDEAHASLSGVPAIQDEQAQEAEDSSSGTHTYTTSECSRPTTSTCERLPPLNDDGEVNVPSPNDDGEVNVPSSKDPALWPVHISDSDRVELVRGGPLMVPDTFQFPRGPDGRAFHAGLQYKSLPNKEKIKRSWMVYSAQSNAVFCFPCKLFGTKSTRLTKTGYSDWSNINICLRSHEGSPDHTKCMLQWRELDRRLRKNLAIDQQELSLMEAERKRWHDVLKRLFSITLSLATRNLPFRGSSQSLYVQDNGNFLKEVELLAQFDSVTEGHVARIKDDASRTHYLGQQTQNEIIEIICSQTIQTIVAKIKQAKYYAIILDCTPDISHKEQMSLVVRIVELVPEPHIREYFLGYMNVVETTGLNLSNVVLEKLRALGIPFEDCRGQAYDNGANMKGKRQGVQARLLQLNPRAAFVPCAAHTMNLVISDAAKSSTDAISYFGYLQRLFCFFSAATQRWDILLKHVKLTLKSWSDVRWESRLQSVVAVRSQVKEVREALLEARQAVTEPVARSEAQGLAEEVGSFRFLICTVVWAEVLSVTSQVNKVLQSSSMQLDIAARLIKTAKESLTKYRQSGFSEAIESAKELCEALNIEPELKQKRLRSTKRQFGYEAPDEPFSDAQKRLEVEFFNHVVDSALTSLQERFETMSQVRDTFGVLLDFQKVHGISKQDLHNHCMDVEKKLTDKGEADIDGQEMMQEIINLPQLSPQTTAFELLTYLHDNSLQEVYPNLWIALRIALTLPVTVASAERSFSKLKLIKTYLRSTMGQERLSGLAVISINAEVAHSLSLDDLISDFAARKARRALL</sequence>
<evidence type="ECO:0000256" key="1">
    <source>
        <dbReference type="SAM" id="MobiDB-lite"/>
    </source>
</evidence>
<reference evidence="4" key="1">
    <citation type="submission" date="2013-03" db="EMBL/GenBank/DDBJ databases">
        <authorList>
            <person name="Jeffery W."/>
            <person name="Warren W."/>
            <person name="Wilson R.K."/>
        </authorList>
    </citation>
    <scope>NUCLEOTIDE SEQUENCE</scope>
    <source>
        <strain evidence="4">female</strain>
    </source>
</reference>
<dbReference type="PANTHER" id="PTHR45749">
    <property type="match status" value="1"/>
</dbReference>
<dbReference type="Ensembl" id="ENSAMXT00000036272.1">
    <property type="protein sequence ID" value="ENSAMXP00000037517.1"/>
    <property type="gene ID" value="ENSAMXG00000041670.1"/>
</dbReference>
<feature type="compositionally biased region" description="Basic and acidic residues" evidence="1">
    <location>
        <begin position="1"/>
        <end position="12"/>
    </location>
</feature>
<feature type="region of interest" description="Disordered" evidence="1">
    <location>
        <begin position="1"/>
        <end position="97"/>
    </location>
</feature>
<feature type="compositionally biased region" description="Polar residues" evidence="1">
    <location>
        <begin position="44"/>
        <end position="64"/>
    </location>
</feature>
<accession>A0A3B1J5G5</accession>
<dbReference type="Pfam" id="PF14291">
    <property type="entry name" value="DUF4371"/>
    <property type="match status" value="1"/>
</dbReference>
<feature type="domain" description="TTF-type" evidence="2">
    <location>
        <begin position="138"/>
        <end position="220"/>
    </location>
</feature>
<dbReference type="Pfam" id="PF05699">
    <property type="entry name" value="Dimer_Tnp_hAT"/>
    <property type="match status" value="1"/>
</dbReference>
<dbReference type="InterPro" id="IPR025398">
    <property type="entry name" value="DUF4371"/>
</dbReference>
<evidence type="ECO:0000259" key="2">
    <source>
        <dbReference type="SMART" id="SM00597"/>
    </source>
</evidence>